<dbReference type="InterPro" id="IPR051209">
    <property type="entry name" value="FAD-bind_Monooxygenase_sf"/>
</dbReference>
<evidence type="ECO:0000313" key="4">
    <source>
        <dbReference type="Proteomes" id="UP000054559"/>
    </source>
</evidence>
<dbReference type="PANTHER" id="PTHR42877">
    <property type="entry name" value="L-ORNITHINE N(5)-MONOOXYGENASE-RELATED"/>
    <property type="match status" value="1"/>
</dbReference>
<dbReference type="Proteomes" id="UP000054559">
    <property type="component" value="Unassembled WGS sequence"/>
</dbReference>
<gene>
    <name evidence="3" type="ORF">CISG_01311</name>
</gene>
<dbReference type="STRING" id="454286.A0A0J8R1K6"/>
<dbReference type="GO" id="GO:0004497">
    <property type="term" value="F:monooxygenase activity"/>
    <property type="evidence" value="ECO:0007669"/>
    <property type="project" value="UniProtKB-KW"/>
</dbReference>
<reference evidence="4" key="1">
    <citation type="journal article" date="2010" name="Genome Res.">
        <title>Population genomic sequencing of Coccidioides fungi reveals recent hybridization and transposon control.</title>
        <authorList>
            <person name="Neafsey D.E."/>
            <person name="Barker B.M."/>
            <person name="Sharpton T.J."/>
            <person name="Stajich J.E."/>
            <person name="Park D.J."/>
            <person name="Whiston E."/>
            <person name="Hung C.-Y."/>
            <person name="McMahan C."/>
            <person name="White J."/>
            <person name="Sykes S."/>
            <person name="Heiman D."/>
            <person name="Young S."/>
            <person name="Zeng Q."/>
            <person name="Abouelleil A."/>
            <person name="Aftuck L."/>
            <person name="Bessette D."/>
            <person name="Brown A."/>
            <person name="FitzGerald M."/>
            <person name="Lui A."/>
            <person name="Macdonald J.P."/>
            <person name="Priest M."/>
            <person name="Orbach M.J."/>
            <person name="Galgiani J.N."/>
            <person name="Kirkland T.N."/>
            <person name="Cole G.T."/>
            <person name="Birren B.W."/>
            <person name="Henn M.R."/>
            <person name="Taylor J.W."/>
            <person name="Rounsley S.D."/>
        </authorList>
    </citation>
    <scope>NUCLEOTIDE SEQUENCE [LARGE SCALE GENOMIC DNA]</scope>
    <source>
        <strain evidence="4">RMSCC 3703</strain>
    </source>
</reference>
<evidence type="ECO:0000256" key="2">
    <source>
        <dbReference type="ARBA" id="ARBA00010139"/>
    </source>
</evidence>
<name>A0A0J8R1K6_COCIT</name>
<dbReference type="EMBL" id="DS268121">
    <property type="protein sequence ID" value="KMU77553.1"/>
    <property type="molecule type" value="Genomic_DNA"/>
</dbReference>
<evidence type="ECO:0000313" key="3">
    <source>
        <dbReference type="EMBL" id="KMU77553.1"/>
    </source>
</evidence>
<dbReference type="Pfam" id="PF13450">
    <property type="entry name" value="NAD_binding_8"/>
    <property type="match status" value="1"/>
</dbReference>
<protein>
    <submittedName>
        <fullName evidence="3">Monooxygenase</fullName>
    </submittedName>
</protein>
<dbReference type="InterPro" id="IPR036188">
    <property type="entry name" value="FAD/NAD-bd_sf"/>
</dbReference>
<dbReference type="AlphaFoldDB" id="A0A0J8R1K6"/>
<keyword evidence="3" id="KW-0560">Oxidoreductase</keyword>
<comment type="cofactor">
    <cofactor evidence="1">
        <name>FAD</name>
        <dbReference type="ChEBI" id="CHEBI:57692"/>
    </cofactor>
</comment>
<sequence length="444" mass="50416">MGSIALPEQYVVSDQYIHQPRRIRIIVVGAGISGIAFAYKAKELENVEYQIYEKNGDVGGTWLESRYPGCSCDIPAHSYTYPWIGNPDWSGVKWKWPDIPGLHSFEGKLVHTACYPQDLDLRGKDKSPLSGAGSSGIQVVPYNSTQSPTWIAPQFAGHLASAGRATKYTEEEKEKFRNDREYLRKYRQEIDHAINSRFPNFYKGSQERKISREIVEKGMRERLSKMDPELREKLIPDFDVGCRRVTPGDGYLEALQEPNVEVEINNEGVVTADGKTYPADVIMQPRLRYVLCSSVPTHRKNACLEKGGQRRAQRPILLVLFPDMPNYFKSTGVSFTFANKIQREGVKSVVVSQQATTEFNDHKDAVMELLTFSGNCNSWYKGGTSNGRIVGPWAGSLNHFLESIRDPRLQDFEFTYESANRFAYLGRGLSLKDIKKEDLAWYIR</sequence>
<dbReference type="SUPFAM" id="SSF51905">
    <property type="entry name" value="FAD/NAD(P)-binding domain"/>
    <property type="match status" value="1"/>
</dbReference>
<dbReference type="OrthoDB" id="74360at2759"/>
<dbReference type="PANTHER" id="PTHR42877:SF11">
    <property type="entry name" value="MONOOXYGENASE, PUTATIVE (AFU_ORTHOLOGUE AFUA_6G13790)-RELATED"/>
    <property type="match status" value="1"/>
</dbReference>
<proteinExistence type="inferred from homology"/>
<comment type="similarity">
    <text evidence="2">Belongs to the FAD-binding monooxygenase family.</text>
</comment>
<dbReference type="Gene3D" id="3.50.50.60">
    <property type="entry name" value="FAD/NAD(P)-binding domain"/>
    <property type="match status" value="3"/>
</dbReference>
<organism evidence="3 4">
    <name type="scientific">Coccidioides immitis RMSCC 3703</name>
    <dbReference type="NCBI Taxonomy" id="454286"/>
    <lineage>
        <taxon>Eukaryota</taxon>
        <taxon>Fungi</taxon>
        <taxon>Dikarya</taxon>
        <taxon>Ascomycota</taxon>
        <taxon>Pezizomycotina</taxon>
        <taxon>Eurotiomycetes</taxon>
        <taxon>Eurotiomycetidae</taxon>
        <taxon>Onygenales</taxon>
        <taxon>Onygenaceae</taxon>
        <taxon>Coccidioides</taxon>
    </lineage>
</organism>
<evidence type="ECO:0000256" key="1">
    <source>
        <dbReference type="ARBA" id="ARBA00001974"/>
    </source>
</evidence>
<keyword evidence="3" id="KW-0503">Monooxygenase</keyword>
<accession>A0A0J8R1K6</accession>